<dbReference type="PANTHER" id="PTHR13504:SF38">
    <property type="entry name" value="FIDO DOMAIN-CONTAINING PROTEIN"/>
    <property type="match status" value="1"/>
</dbReference>
<dbReference type="OrthoDB" id="350952at2157"/>
<dbReference type="GO" id="GO:0051301">
    <property type="term" value="P:cell division"/>
    <property type="evidence" value="ECO:0007669"/>
    <property type="project" value="UniProtKB-KW"/>
</dbReference>
<evidence type="ECO:0000313" key="2">
    <source>
        <dbReference type="EMBL" id="CVK32926.1"/>
    </source>
</evidence>
<evidence type="ECO:0000313" key="4">
    <source>
        <dbReference type="Proteomes" id="UP000069850"/>
    </source>
</evidence>
<evidence type="ECO:0000313" key="3">
    <source>
        <dbReference type="EMBL" id="NQS78992.1"/>
    </source>
</evidence>
<dbReference type="EMBL" id="LT158599">
    <property type="protein sequence ID" value="CVK32926.1"/>
    <property type="molecule type" value="Genomic_DNA"/>
</dbReference>
<dbReference type="EMBL" id="JABMJE010000183">
    <property type="protein sequence ID" value="NQS78992.1"/>
    <property type="molecule type" value="Genomic_DNA"/>
</dbReference>
<dbReference type="InterPro" id="IPR026287">
    <property type="entry name" value="SoFic-like"/>
</dbReference>
<accession>A0A0X3BLA0</accession>
<proteinExistence type="predicted"/>
<reference evidence="3" key="2">
    <citation type="submission" date="2020-05" db="EMBL/GenBank/DDBJ databases">
        <title>The first insight into the ecology of ammonia-tolerant syntrophic propionate oxidizing bacteria.</title>
        <authorList>
            <person name="Singh A."/>
            <person name="Schnurer A."/>
            <person name="Westerholm M."/>
        </authorList>
    </citation>
    <scope>NUCLEOTIDE SEQUENCE</scope>
    <source>
        <strain evidence="3">MAG54</strain>
    </source>
</reference>
<protein>
    <submittedName>
        <fullName evidence="3">Fic family protein</fullName>
    </submittedName>
    <submittedName>
        <fullName evidence="2">Predicted cell division protein (Fic family)</fullName>
    </submittedName>
</protein>
<dbReference type="AlphaFoldDB" id="A0A0X3BLA0"/>
<dbReference type="SUPFAM" id="SSF140931">
    <property type="entry name" value="Fic-like"/>
    <property type="match status" value="1"/>
</dbReference>
<organism evidence="2 4">
    <name type="scientific">Methanoculleus bourgensis</name>
    <dbReference type="NCBI Taxonomy" id="83986"/>
    <lineage>
        <taxon>Archaea</taxon>
        <taxon>Methanobacteriati</taxon>
        <taxon>Methanobacteriota</taxon>
        <taxon>Stenosarchaea group</taxon>
        <taxon>Methanomicrobia</taxon>
        <taxon>Methanomicrobiales</taxon>
        <taxon>Methanomicrobiaceae</taxon>
        <taxon>Methanoculleus</taxon>
    </lineage>
</organism>
<dbReference type="Gene3D" id="1.10.3290.10">
    <property type="entry name" value="Fido-like domain"/>
    <property type="match status" value="1"/>
</dbReference>
<dbReference type="Pfam" id="PF02661">
    <property type="entry name" value="Fic"/>
    <property type="match status" value="1"/>
</dbReference>
<dbReference type="GeneID" id="27137513"/>
<dbReference type="Proteomes" id="UP000069850">
    <property type="component" value="Chromosome 1"/>
</dbReference>
<feature type="domain" description="Fido" evidence="1">
    <location>
        <begin position="113"/>
        <end position="263"/>
    </location>
</feature>
<gene>
    <name evidence="3" type="ORF">HQQ74_09925</name>
    <name evidence="2" type="ORF">MMAB1_1713</name>
</gene>
<dbReference type="RefSeq" id="WP_062263542.1">
    <property type="nucleotide sequence ID" value="NZ_LT158599.1"/>
</dbReference>
<reference evidence="2 4" key="1">
    <citation type="submission" date="2016-01" db="EMBL/GenBank/DDBJ databases">
        <authorList>
            <person name="Manzoor S."/>
        </authorList>
    </citation>
    <scope>NUCLEOTIDE SEQUENCE [LARGE SCALE GENOMIC DNA]</scope>
    <source>
        <strain evidence="2">Methanoculleus sp MAB1</strain>
    </source>
</reference>
<keyword evidence="2" id="KW-0132">Cell division</keyword>
<dbReference type="InterPro" id="IPR040198">
    <property type="entry name" value="Fido_containing"/>
</dbReference>
<dbReference type="PANTHER" id="PTHR13504">
    <property type="entry name" value="FIDO DOMAIN-CONTAINING PROTEIN DDB_G0283145"/>
    <property type="match status" value="1"/>
</dbReference>
<dbReference type="InterPro" id="IPR003812">
    <property type="entry name" value="Fido"/>
</dbReference>
<dbReference type="PROSITE" id="PS51459">
    <property type="entry name" value="FIDO"/>
    <property type="match status" value="1"/>
</dbReference>
<dbReference type="Pfam" id="PF13784">
    <property type="entry name" value="Fic_N"/>
    <property type="match status" value="1"/>
</dbReference>
<evidence type="ECO:0000259" key="1">
    <source>
        <dbReference type="PROSITE" id="PS51459"/>
    </source>
</evidence>
<dbReference type="KEGG" id="mema:MMAB1_1713"/>
<name>A0A0X3BLA0_9EURY</name>
<dbReference type="PIRSF" id="PIRSF038925">
    <property type="entry name" value="AMP-prot_trans"/>
    <property type="match status" value="1"/>
</dbReference>
<keyword evidence="2" id="KW-0131">Cell cycle</keyword>
<dbReference type="InterPro" id="IPR036597">
    <property type="entry name" value="Fido-like_dom_sf"/>
</dbReference>
<sequence length="365" mass="41932">MPEPYEPNQLPLNCIDWAEHVSLIGKANASLARYDEILQASVNPEILISPLINREAVLSSRIEGTRASLEEVLVFEADPDGDVNPKKRDEIAEIVNYRKALRLAEKNLERKPLHVNMIKELHAVLLNNARGRYNEPGQLRTIQNYIARPGQPIEQAIFVPPYPFLVPDALSNWEQYLHSEEKDPLVQIAVLKAQFELIHPFRDGNGRIGRMLVPLIMYTKGLLSRPTFYISSYLEQNRDEYYQALLSISTEGDWNHWISFFLRAINEQAMENSQKAREILRLYEEMKTRVPEITRPQYAVSAIDTIFSRQIFKASDFVRISGIPKTSARRLLKGMSEEHIIEVIRKGRGRRATIYACIPLLQITG</sequence>
<dbReference type="InterPro" id="IPR025758">
    <property type="entry name" value="Fic/DOC_N"/>
</dbReference>
<dbReference type="Proteomes" id="UP000737555">
    <property type="component" value="Unassembled WGS sequence"/>
</dbReference>